<dbReference type="InterPro" id="IPR029787">
    <property type="entry name" value="Nucleotide_cyclase"/>
</dbReference>
<name>A0A7W7ZH53_9BACT</name>
<dbReference type="Pfam" id="PF00990">
    <property type="entry name" value="GGDEF"/>
    <property type="match status" value="1"/>
</dbReference>
<dbReference type="PANTHER" id="PTHR46663:SF2">
    <property type="entry name" value="GGDEF DOMAIN-CONTAINING PROTEIN"/>
    <property type="match status" value="1"/>
</dbReference>
<proteinExistence type="predicted"/>
<sequence>MRLLLASSLALMIWFSPASLSSFGQEVVSDPTILLAAAQVHSRPADAPVAKVHLSGMITYYDPSDGVMFFQDESGGVYINTSKTYPVRTGDSVTLDGFTHGSFRTEMALDPVITVTGRGKSYPAPELSYSKLAAGDGDCLLVTFRGIVRAQDIETHEISLHPGPSVHLDVAMAGGEVEVYLDPSFGNNPESLLDATVEMTGVAGGAFDAKNQLTGLMLYIPSADSIKVLKPPAKKLEDLALTDIDEVFPSRKVDDTSNRLRVRGTVTFYKKGDSAVLEHQGKSIYVQTRQTSPLAVGDVVDAFGFASDREYAPSLVEASIIKTGFSEKLTPQTVTYSQAFGGFFSDNLISMSGKVVSQLQGASSETLVVDVDGHLVSAILENGRLPTFLQGSRVQVTGICRIVAGGPFRNPNLFRIEMRSGADALLVAQPSWWTVRHLLELLAVFLGVAILIAGWALLLRQRLVVQTNRIQRSMSIARERSRILEKINSCATPDALLTVICDTVVSLLPGVECAYLFNEKGSDRPAQAINMTNPAKQLYKMDLHGSEGEVLGWIVVSERDGYVPSSDRHEVFDMLFEIAKLAVNQLLLHRALVHHSTHDALTDLPNRRLCDRRFEDALEEARLNSSRVAVIYIDVDRFKEVNDQYGHRIGDIYLQQISARLLAAKRQSDTLARIGGDEFLLIMPSDSSYENSETVLSRLEKCFDHPFSIEGRLVVGSASLGFARYPDHGQTTEELKLHADHQMYASKRKRTATVLMVESRSA</sequence>
<gene>
    <name evidence="4" type="ORF">HDF16_004512</name>
</gene>
<dbReference type="SUPFAM" id="SSF55073">
    <property type="entry name" value="Nucleotide cyclase"/>
    <property type="match status" value="1"/>
</dbReference>
<feature type="chain" id="PRO_5031513424" evidence="2">
    <location>
        <begin position="21"/>
        <end position="762"/>
    </location>
</feature>
<evidence type="ECO:0000256" key="1">
    <source>
        <dbReference type="SAM" id="Phobius"/>
    </source>
</evidence>
<dbReference type="AlphaFoldDB" id="A0A7W7ZH53"/>
<dbReference type="NCBIfam" id="TIGR00254">
    <property type="entry name" value="GGDEF"/>
    <property type="match status" value="1"/>
</dbReference>
<evidence type="ECO:0000259" key="3">
    <source>
        <dbReference type="PROSITE" id="PS50887"/>
    </source>
</evidence>
<keyword evidence="5" id="KW-1185">Reference proteome</keyword>
<dbReference type="Gene3D" id="3.30.70.270">
    <property type="match status" value="1"/>
</dbReference>
<dbReference type="SMART" id="SM00267">
    <property type="entry name" value="GGDEF"/>
    <property type="match status" value="1"/>
</dbReference>
<dbReference type="InterPro" id="IPR043128">
    <property type="entry name" value="Rev_trsase/Diguanyl_cyclase"/>
</dbReference>
<feature type="domain" description="GGDEF" evidence="3">
    <location>
        <begin position="626"/>
        <end position="759"/>
    </location>
</feature>
<dbReference type="PROSITE" id="PS50887">
    <property type="entry name" value="GGDEF"/>
    <property type="match status" value="1"/>
</dbReference>
<dbReference type="PANTHER" id="PTHR46663">
    <property type="entry name" value="DIGUANYLATE CYCLASE DGCT-RELATED"/>
    <property type="match status" value="1"/>
</dbReference>
<keyword evidence="1" id="KW-0472">Membrane</keyword>
<feature type="signal peptide" evidence="2">
    <location>
        <begin position="1"/>
        <end position="20"/>
    </location>
</feature>
<dbReference type="InterPro" id="IPR000160">
    <property type="entry name" value="GGDEF_dom"/>
</dbReference>
<dbReference type="InterPro" id="IPR052163">
    <property type="entry name" value="DGC-Regulatory_Protein"/>
</dbReference>
<keyword evidence="1" id="KW-1133">Transmembrane helix</keyword>
<keyword evidence="1" id="KW-0812">Transmembrane</keyword>
<dbReference type="CDD" id="cd01949">
    <property type="entry name" value="GGDEF"/>
    <property type="match status" value="1"/>
</dbReference>
<evidence type="ECO:0000313" key="5">
    <source>
        <dbReference type="Proteomes" id="UP000540989"/>
    </source>
</evidence>
<accession>A0A7W7ZH53</accession>
<protein>
    <submittedName>
        <fullName evidence="4">Diguanylate cyclase (GGDEF)-like protein</fullName>
    </submittedName>
</protein>
<keyword evidence="2" id="KW-0732">Signal</keyword>
<evidence type="ECO:0000313" key="4">
    <source>
        <dbReference type="EMBL" id="MBB5059783.1"/>
    </source>
</evidence>
<dbReference type="Proteomes" id="UP000540989">
    <property type="component" value="Unassembled WGS sequence"/>
</dbReference>
<evidence type="ECO:0000256" key="2">
    <source>
        <dbReference type="SAM" id="SignalP"/>
    </source>
</evidence>
<reference evidence="4 5" key="1">
    <citation type="submission" date="2020-08" db="EMBL/GenBank/DDBJ databases">
        <title>Genomic Encyclopedia of Type Strains, Phase IV (KMG-V): Genome sequencing to study the core and pangenomes of soil and plant-associated prokaryotes.</title>
        <authorList>
            <person name="Whitman W."/>
        </authorList>
    </citation>
    <scope>NUCLEOTIDE SEQUENCE [LARGE SCALE GENOMIC DNA]</scope>
    <source>
        <strain evidence="4 5">M8UP14</strain>
    </source>
</reference>
<dbReference type="EMBL" id="JACHIP010000007">
    <property type="protein sequence ID" value="MBB5059783.1"/>
    <property type="molecule type" value="Genomic_DNA"/>
</dbReference>
<comment type="caution">
    <text evidence="4">The sequence shown here is derived from an EMBL/GenBank/DDBJ whole genome shotgun (WGS) entry which is preliminary data.</text>
</comment>
<organism evidence="4 5">
    <name type="scientific">Granulicella aggregans</name>
    <dbReference type="NCBI Taxonomy" id="474949"/>
    <lineage>
        <taxon>Bacteria</taxon>
        <taxon>Pseudomonadati</taxon>
        <taxon>Acidobacteriota</taxon>
        <taxon>Terriglobia</taxon>
        <taxon>Terriglobales</taxon>
        <taxon>Acidobacteriaceae</taxon>
        <taxon>Granulicella</taxon>
    </lineage>
</organism>
<feature type="transmembrane region" description="Helical" evidence="1">
    <location>
        <begin position="438"/>
        <end position="459"/>
    </location>
</feature>